<name>A0AAW2N0T8_SESRA</name>
<reference evidence="2" key="2">
    <citation type="journal article" date="2024" name="Plant">
        <title>Genomic evolution and insights into agronomic trait innovations of Sesamum species.</title>
        <authorList>
            <person name="Miao H."/>
            <person name="Wang L."/>
            <person name="Qu L."/>
            <person name="Liu H."/>
            <person name="Sun Y."/>
            <person name="Le M."/>
            <person name="Wang Q."/>
            <person name="Wei S."/>
            <person name="Zheng Y."/>
            <person name="Lin W."/>
            <person name="Duan Y."/>
            <person name="Cao H."/>
            <person name="Xiong S."/>
            <person name="Wang X."/>
            <person name="Wei L."/>
            <person name="Li C."/>
            <person name="Ma Q."/>
            <person name="Ju M."/>
            <person name="Zhao R."/>
            <person name="Li G."/>
            <person name="Mu C."/>
            <person name="Tian Q."/>
            <person name="Mei H."/>
            <person name="Zhang T."/>
            <person name="Gao T."/>
            <person name="Zhang H."/>
        </authorList>
    </citation>
    <scope>NUCLEOTIDE SEQUENCE</scope>
    <source>
        <strain evidence="2">G02</strain>
    </source>
</reference>
<evidence type="ECO:0000256" key="1">
    <source>
        <dbReference type="SAM" id="SignalP"/>
    </source>
</evidence>
<keyword evidence="1" id="KW-0732">Signal</keyword>
<evidence type="ECO:0008006" key="3">
    <source>
        <dbReference type="Google" id="ProtNLM"/>
    </source>
</evidence>
<feature type="signal peptide" evidence="1">
    <location>
        <begin position="1"/>
        <end position="19"/>
    </location>
</feature>
<gene>
    <name evidence="2" type="ORF">Sradi_4862400</name>
</gene>
<comment type="caution">
    <text evidence="2">The sequence shown here is derived from an EMBL/GenBank/DDBJ whole genome shotgun (WGS) entry which is preliminary data.</text>
</comment>
<organism evidence="2">
    <name type="scientific">Sesamum radiatum</name>
    <name type="common">Black benniseed</name>
    <dbReference type="NCBI Taxonomy" id="300843"/>
    <lineage>
        <taxon>Eukaryota</taxon>
        <taxon>Viridiplantae</taxon>
        <taxon>Streptophyta</taxon>
        <taxon>Embryophyta</taxon>
        <taxon>Tracheophyta</taxon>
        <taxon>Spermatophyta</taxon>
        <taxon>Magnoliopsida</taxon>
        <taxon>eudicotyledons</taxon>
        <taxon>Gunneridae</taxon>
        <taxon>Pentapetalae</taxon>
        <taxon>asterids</taxon>
        <taxon>lamiids</taxon>
        <taxon>Lamiales</taxon>
        <taxon>Pedaliaceae</taxon>
        <taxon>Sesamum</taxon>
    </lineage>
</organism>
<accession>A0AAW2N0T8</accession>
<protein>
    <recommendedName>
        <fullName evidence="3">Secreted protein</fullName>
    </recommendedName>
</protein>
<feature type="chain" id="PRO_5043621157" description="Secreted protein" evidence="1">
    <location>
        <begin position="20"/>
        <end position="52"/>
    </location>
</feature>
<sequence length="52" mass="5433">MAAAAAALFCLTSSPFAIALRAVATCPVPLSTSRLDHVLPHRNNTNRSTTVP</sequence>
<proteinExistence type="predicted"/>
<dbReference type="AlphaFoldDB" id="A0AAW2N0T8"/>
<reference evidence="2" key="1">
    <citation type="submission" date="2020-06" db="EMBL/GenBank/DDBJ databases">
        <authorList>
            <person name="Li T."/>
            <person name="Hu X."/>
            <person name="Zhang T."/>
            <person name="Song X."/>
            <person name="Zhang H."/>
            <person name="Dai N."/>
            <person name="Sheng W."/>
            <person name="Hou X."/>
            <person name="Wei L."/>
        </authorList>
    </citation>
    <scope>NUCLEOTIDE SEQUENCE</scope>
    <source>
        <strain evidence="2">G02</strain>
        <tissue evidence="2">Leaf</tissue>
    </source>
</reference>
<evidence type="ECO:0000313" key="2">
    <source>
        <dbReference type="EMBL" id="KAL0336505.1"/>
    </source>
</evidence>
<dbReference type="EMBL" id="JACGWJ010000021">
    <property type="protein sequence ID" value="KAL0336505.1"/>
    <property type="molecule type" value="Genomic_DNA"/>
</dbReference>